<name>R4Z5B6_9ACTN</name>
<dbReference type="Pfam" id="PF00185">
    <property type="entry name" value="OTCace"/>
    <property type="match status" value="1"/>
</dbReference>
<keyword evidence="8" id="KW-1185">Reference proteome</keyword>
<dbReference type="EMBL" id="CANL01000022">
    <property type="protein sequence ID" value="CCM63752.1"/>
    <property type="molecule type" value="Genomic_DNA"/>
</dbReference>
<feature type="domain" description="Aspartate/ornithine carbamoyltransferase Asp/Orn-binding" evidence="5">
    <location>
        <begin position="152"/>
        <end position="303"/>
    </location>
</feature>
<dbReference type="AlphaFoldDB" id="R4Z5B6"/>
<dbReference type="GO" id="GO:0004585">
    <property type="term" value="F:ornithine carbamoyltransferase activity"/>
    <property type="evidence" value="ECO:0007669"/>
    <property type="project" value="UniProtKB-UniRule"/>
</dbReference>
<dbReference type="PANTHER" id="PTHR45753:SF3">
    <property type="entry name" value="ORNITHINE TRANSCARBAMYLASE, MITOCHONDRIAL"/>
    <property type="match status" value="1"/>
</dbReference>
<keyword evidence="1 3" id="KW-0808">Transferase</keyword>
<dbReference type="Proteomes" id="UP000018291">
    <property type="component" value="Unassembled WGS sequence"/>
</dbReference>
<comment type="similarity">
    <text evidence="3">Belongs to the aspartate/ornithine carbamoyltransferase superfamily.</text>
</comment>
<protein>
    <recommendedName>
        <fullName evidence="2">Ornithine carbamoyltransferase</fullName>
        <ecNumber evidence="2">2.1.3.3</ecNumber>
    </recommendedName>
</protein>
<dbReference type="RefSeq" id="WP_012226819.1">
    <property type="nucleotide sequence ID" value="NZ_HG422565.1"/>
</dbReference>
<evidence type="ECO:0000256" key="3">
    <source>
        <dbReference type="RuleBase" id="RU003634"/>
    </source>
</evidence>
<dbReference type="GO" id="GO:0019240">
    <property type="term" value="P:citrulline biosynthetic process"/>
    <property type="evidence" value="ECO:0007669"/>
    <property type="project" value="TreeGrafter"/>
</dbReference>
<proteinExistence type="inferred from homology"/>
<dbReference type="Pfam" id="PF02729">
    <property type="entry name" value="OTCace_N"/>
    <property type="match status" value="1"/>
</dbReference>
<reference evidence="7 8" key="1">
    <citation type="journal article" date="2013" name="ISME J.">
        <title>Metabolic model for the filamentous 'Candidatus Microthrix parvicella' based on genomic and metagenomic analyses.</title>
        <authorList>
            <person name="Jon McIlroy S."/>
            <person name="Kristiansen R."/>
            <person name="Albertsen M."/>
            <person name="Michael Karst S."/>
            <person name="Rossetti S."/>
            <person name="Lund Nielsen J."/>
            <person name="Tandoi V."/>
            <person name="James Seviour R."/>
            <person name="Nielsen P.H."/>
        </authorList>
    </citation>
    <scope>NUCLEOTIDE SEQUENCE [LARGE SCALE GENOMIC DNA]</scope>
    <source>
        <strain evidence="7 8">RN1</strain>
    </source>
</reference>
<dbReference type="InterPro" id="IPR006131">
    <property type="entry name" value="Asp_carbamoyltransf_Asp/Orn-bd"/>
</dbReference>
<dbReference type="eggNOG" id="COG0078">
    <property type="taxonomic scope" value="Bacteria"/>
</dbReference>
<evidence type="ECO:0000256" key="1">
    <source>
        <dbReference type="ARBA" id="ARBA00022679"/>
    </source>
</evidence>
<evidence type="ECO:0000256" key="2">
    <source>
        <dbReference type="NCBIfam" id="TIGR00658"/>
    </source>
</evidence>
<gene>
    <name evidence="7" type="primary">argF</name>
    <name evidence="7" type="ORF">BN381_290120</name>
</gene>
<feature type="region of interest" description="Disordered" evidence="4">
    <location>
        <begin position="309"/>
        <end position="330"/>
    </location>
</feature>
<dbReference type="NCBIfam" id="TIGR00658">
    <property type="entry name" value="orni_carb_tr"/>
    <property type="match status" value="1"/>
</dbReference>
<comment type="caution">
    <text evidence="7">The sequence shown here is derived from an EMBL/GenBank/DDBJ whole genome shotgun (WGS) entry which is preliminary data.</text>
</comment>
<evidence type="ECO:0000313" key="8">
    <source>
        <dbReference type="Proteomes" id="UP000018291"/>
    </source>
</evidence>
<evidence type="ECO:0000256" key="4">
    <source>
        <dbReference type="SAM" id="MobiDB-lite"/>
    </source>
</evidence>
<evidence type="ECO:0000313" key="7">
    <source>
        <dbReference type="EMBL" id="CCM63752.1"/>
    </source>
</evidence>
<evidence type="ECO:0000259" key="6">
    <source>
        <dbReference type="Pfam" id="PF02729"/>
    </source>
</evidence>
<dbReference type="HOGENOM" id="CLU_043846_3_2_11"/>
<dbReference type="GO" id="GO:0042450">
    <property type="term" value="P:L-arginine biosynthetic process via ornithine"/>
    <property type="evidence" value="ECO:0007669"/>
    <property type="project" value="UniProtKB-UniRule"/>
</dbReference>
<dbReference type="NCBIfam" id="NF001986">
    <property type="entry name" value="PRK00779.1"/>
    <property type="match status" value="1"/>
</dbReference>
<dbReference type="GO" id="GO:0016597">
    <property type="term" value="F:amino acid binding"/>
    <property type="evidence" value="ECO:0007669"/>
    <property type="project" value="InterPro"/>
</dbReference>
<dbReference type="PANTHER" id="PTHR45753">
    <property type="entry name" value="ORNITHINE CARBAMOYLTRANSFERASE, MITOCHONDRIAL"/>
    <property type="match status" value="1"/>
</dbReference>
<dbReference type="InterPro" id="IPR036901">
    <property type="entry name" value="Asp/Orn_carbamoylTrfase_sf"/>
</dbReference>
<dbReference type="InterPro" id="IPR006130">
    <property type="entry name" value="Asp/Orn_carbamoylTrfase"/>
</dbReference>
<organism evidence="7 8">
    <name type="scientific">Candidatus Neomicrothrix parvicella RN1</name>
    <dbReference type="NCBI Taxonomy" id="1229780"/>
    <lineage>
        <taxon>Bacteria</taxon>
        <taxon>Bacillati</taxon>
        <taxon>Actinomycetota</taxon>
        <taxon>Acidimicrobiia</taxon>
        <taxon>Acidimicrobiales</taxon>
        <taxon>Microthrixaceae</taxon>
        <taxon>Candidatus Neomicrothrix</taxon>
    </lineage>
</organism>
<accession>R4Z5B6</accession>
<dbReference type="PRINTS" id="PR00102">
    <property type="entry name" value="OTCASE"/>
</dbReference>
<dbReference type="SUPFAM" id="SSF53671">
    <property type="entry name" value="Aspartate/ornithine carbamoyltransferase"/>
    <property type="match status" value="1"/>
</dbReference>
<dbReference type="FunFam" id="3.40.50.1370:FF:000008">
    <property type="entry name" value="Ornithine carbamoyltransferase"/>
    <property type="match status" value="1"/>
</dbReference>
<dbReference type="EC" id="2.1.3.3" evidence="2"/>
<dbReference type="STRING" id="1229780.BN381_290120"/>
<dbReference type="InterPro" id="IPR002292">
    <property type="entry name" value="Orn/put_carbamltrans"/>
</dbReference>
<evidence type="ECO:0000259" key="5">
    <source>
        <dbReference type="Pfam" id="PF00185"/>
    </source>
</evidence>
<feature type="domain" description="Aspartate/ornithine carbamoyltransferase carbamoyl-P binding" evidence="6">
    <location>
        <begin position="13"/>
        <end position="145"/>
    </location>
</feature>
<feature type="compositionally biased region" description="Polar residues" evidence="4">
    <location>
        <begin position="310"/>
        <end position="320"/>
    </location>
</feature>
<dbReference type="PRINTS" id="PR00100">
    <property type="entry name" value="AOTCASE"/>
</dbReference>
<dbReference type="InterPro" id="IPR006132">
    <property type="entry name" value="Asp/Orn_carbamoyltranf_P-bd"/>
</dbReference>
<sequence length="330" mass="35347">MTDATPVNGAVAHFLSLTDLTVADLADVLARSADPNPPAELLKGRGAGLIFEKPSARTRNSTEMAVVQLGGHPVTIRPDEIGLGEREAIRDVARVLSRYFAVLGARTFAHKTLTDLAEWSQVPVVNLLTDDGHPIQILADLLTLQAEFNTLEGLEVAWVGDANNVARSLIEGSALAGYSVRMCGPDGYRFDDEELARAVGAGANVTVVNRPVEAVAGAHAIYTDTWTSMGQEDEAQRRRVAFAQFQVTEALLDAAHPDAILLHCLPAHRGEEVTDAALDGPRSRVFDQAENRMHAARGLIWWLVERTDGSRTSTSGNGDLSLNLAGRSGG</sequence>
<dbReference type="OrthoDB" id="9802587at2"/>
<dbReference type="Gene3D" id="3.40.50.1370">
    <property type="entry name" value="Aspartate/ornithine carbamoyltransferase"/>
    <property type="match status" value="2"/>
</dbReference>